<dbReference type="FunFam" id="3.40.50.300:FF:001447">
    <property type="entry name" value="Ras-related protein Rab-1B"/>
    <property type="match status" value="1"/>
</dbReference>
<dbReference type="PROSITE" id="PS51419">
    <property type="entry name" value="RAB"/>
    <property type="match status" value="1"/>
</dbReference>
<dbReference type="Gene3D" id="3.40.50.300">
    <property type="entry name" value="P-loop containing nucleotide triphosphate hydrolases"/>
    <property type="match status" value="1"/>
</dbReference>
<sequence>MLDHDESKAKFIRLGIIGNCGCGKSSLLRRIISDDFSLERSKTIYCDWPRVSLFHLNRELIFQIRDTASQEKFGPMPRMFYYNLDIVLVLFDVCNRTSFENIETWIKEARRNNSKDAIMIVIGNKTDKEDREVTYEKAFLKCQDLMCFYLEYSAKNRFNHSSLWKAICEISLRQL</sequence>
<dbReference type="NCBIfam" id="TIGR00231">
    <property type="entry name" value="small_GTP"/>
    <property type="match status" value="1"/>
</dbReference>
<dbReference type="SMART" id="SM00173">
    <property type="entry name" value="RAS"/>
    <property type="match status" value="1"/>
</dbReference>
<proteinExistence type="predicted"/>
<dbReference type="SMART" id="SM00174">
    <property type="entry name" value="RHO"/>
    <property type="match status" value="1"/>
</dbReference>
<dbReference type="EMBL" id="CAJZBQ010000011">
    <property type="protein sequence ID" value="CAG9314089.1"/>
    <property type="molecule type" value="Genomic_DNA"/>
</dbReference>
<dbReference type="PANTHER" id="PTHR47978">
    <property type="match status" value="1"/>
</dbReference>
<dbReference type="InterPro" id="IPR027417">
    <property type="entry name" value="P-loop_NTPase"/>
</dbReference>
<keyword evidence="1" id="KW-0547">Nucleotide-binding</keyword>
<name>A0AAU9IFA1_9CILI</name>
<dbReference type="SMART" id="SM00175">
    <property type="entry name" value="RAB"/>
    <property type="match status" value="1"/>
</dbReference>
<evidence type="ECO:0000313" key="2">
    <source>
        <dbReference type="EMBL" id="CAG9314089.1"/>
    </source>
</evidence>
<keyword evidence="3" id="KW-1185">Reference proteome</keyword>
<dbReference type="GO" id="GO:0003924">
    <property type="term" value="F:GTPase activity"/>
    <property type="evidence" value="ECO:0007669"/>
    <property type="project" value="InterPro"/>
</dbReference>
<evidence type="ECO:0000256" key="1">
    <source>
        <dbReference type="ARBA" id="ARBA00022741"/>
    </source>
</evidence>
<organism evidence="2 3">
    <name type="scientific">Blepharisma stoltei</name>
    <dbReference type="NCBI Taxonomy" id="1481888"/>
    <lineage>
        <taxon>Eukaryota</taxon>
        <taxon>Sar</taxon>
        <taxon>Alveolata</taxon>
        <taxon>Ciliophora</taxon>
        <taxon>Postciliodesmatophora</taxon>
        <taxon>Heterotrichea</taxon>
        <taxon>Heterotrichida</taxon>
        <taxon>Blepharismidae</taxon>
        <taxon>Blepharisma</taxon>
    </lineage>
</organism>
<gene>
    <name evidence="2" type="ORF">BSTOLATCC_MIC9886</name>
</gene>
<dbReference type="InterPro" id="IPR001806">
    <property type="entry name" value="Small_GTPase"/>
</dbReference>
<evidence type="ECO:0000313" key="3">
    <source>
        <dbReference type="Proteomes" id="UP001162131"/>
    </source>
</evidence>
<protein>
    <submittedName>
        <fullName evidence="2">Uncharacterized protein</fullName>
    </submittedName>
</protein>
<dbReference type="CDD" id="cd00154">
    <property type="entry name" value="Rab"/>
    <property type="match status" value="1"/>
</dbReference>
<accession>A0AAU9IFA1</accession>
<dbReference type="AlphaFoldDB" id="A0AAU9IFA1"/>
<dbReference type="SUPFAM" id="SSF52540">
    <property type="entry name" value="P-loop containing nucleoside triphosphate hydrolases"/>
    <property type="match status" value="1"/>
</dbReference>
<dbReference type="PRINTS" id="PR00449">
    <property type="entry name" value="RASTRNSFRMNG"/>
</dbReference>
<dbReference type="GO" id="GO:0005525">
    <property type="term" value="F:GTP binding"/>
    <property type="evidence" value="ECO:0007669"/>
    <property type="project" value="InterPro"/>
</dbReference>
<dbReference type="InterPro" id="IPR005225">
    <property type="entry name" value="Small_GTP-bd"/>
</dbReference>
<dbReference type="Pfam" id="PF00071">
    <property type="entry name" value="Ras"/>
    <property type="match status" value="1"/>
</dbReference>
<dbReference type="Proteomes" id="UP001162131">
    <property type="component" value="Unassembled WGS sequence"/>
</dbReference>
<reference evidence="2" key="1">
    <citation type="submission" date="2021-09" db="EMBL/GenBank/DDBJ databases">
        <authorList>
            <consortium name="AG Swart"/>
            <person name="Singh M."/>
            <person name="Singh A."/>
            <person name="Seah K."/>
            <person name="Emmerich C."/>
        </authorList>
    </citation>
    <scope>NUCLEOTIDE SEQUENCE</scope>
    <source>
        <strain evidence="2">ATCC30299</strain>
    </source>
</reference>
<comment type="caution">
    <text evidence="2">The sequence shown here is derived from an EMBL/GenBank/DDBJ whole genome shotgun (WGS) entry which is preliminary data.</text>
</comment>